<dbReference type="Proteomes" id="UP000199371">
    <property type="component" value="Unassembled WGS sequence"/>
</dbReference>
<evidence type="ECO:0000313" key="2">
    <source>
        <dbReference type="Proteomes" id="UP000199371"/>
    </source>
</evidence>
<organism evidence="1 2">
    <name type="scientific">Rheinheimera pacifica</name>
    <dbReference type="NCBI Taxonomy" id="173990"/>
    <lineage>
        <taxon>Bacteria</taxon>
        <taxon>Pseudomonadati</taxon>
        <taxon>Pseudomonadota</taxon>
        <taxon>Gammaproteobacteria</taxon>
        <taxon>Chromatiales</taxon>
        <taxon>Chromatiaceae</taxon>
        <taxon>Rheinheimera</taxon>
    </lineage>
</organism>
<dbReference type="OrthoDB" id="7871924at2"/>
<dbReference type="EMBL" id="FNXF01000011">
    <property type="protein sequence ID" value="SEI00954.1"/>
    <property type="molecule type" value="Genomic_DNA"/>
</dbReference>
<dbReference type="RefSeq" id="WP_092794396.1">
    <property type="nucleotide sequence ID" value="NZ_FNXF01000011.1"/>
</dbReference>
<sequence length="152" mass="16884">MSEHEIIILLRDPQQQPTADIVAATKAFIAGLFPAAEHIDVTCTDEVRYYDCGGNFEHIHCPACQTELSVEQWHSLMDADYNAESNSFAMQQLALPCCGKLCNLNQLQYSFEQGFGRFAIIMDNSVGAVDAATQAAIEVFLGKQPVKIIYRH</sequence>
<gene>
    <name evidence="1" type="ORF">SAMN05660691_02756</name>
</gene>
<accession>A0A1H6MSL2</accession>
<reference evidence="2" key="1">
    <citation type="submission" date="2016-10" db="EMBL/GenBank/DDBJ databases">
        <authorList>
            <person name="Varghese N."/>
            <person name="Submissions S."/>
        </authorList>
    </citation>
    <scope>NUCLEOTIDE SEQUENCE [LARGE SCALE GENOMIC DNA]</scope>
    <source>
        <strain evidence="2">DSM 17616</strain>
    </source>
</reference>
<dbReference type="AlphaFoldDB" id="A0A1H6MSL2"/>
<protein>
    <submittedName>
        <fullName evidence="1">Uncharacterized protein</fullName>
    </submittedName>
</protein>
<proteinExistence type="predicted"/>
<keyword evidence="2" id="KW-1185">Reference proteome</keyword>
<dbReference type="STRING" id="173990.SAMN05660691_02756"/>
<name>A0A1H6MSL2_9GAMM</name>
<evidence type="ECO:0000313" key="1">
    <source>
        <dbReference type="EMBL" id="SEI00954.1"/>
    </source>
</evidence>